<evidence type="ECO:0000256" key="1">
    <source>
        <dbReference type="SAM" id="MobiDB-lite"/>
    </source>
</evidence>
<organism evidence="2 3">
    <name type="scientific">Eumeta variegata</name>
    <name type="common">Bagworm moth</name>
    <name type="synonym">Eumeta japonica</name>
    <dbReference type="NCBI Taxonomy" id="151549"/>
    <lineage>
        <taxon>Eukaryota</taxon>
        <taxon>Metazoa</taxon>
        <taxon>Ecdysozoa</taxon>
        <taxon>Arthropoda</taxon>
        <taxon>Hexapoda</taxon>
        <taxon>Insecta</taxon>
        <taxon>Pterygota</taxon>
        <taxon>Neoptera</taxon>
        <taxon>Endopterygota</taxon>
        <taxon>Lepidoptera</taxon>
        <taxon>Glossata</taxon>
        <taxon>Ditrysia</taxon>
        <taxon>Tineoidea</taxon>
        <taxon>Psychidae</taxon>
        <taxon>Oiketicinae</taxon>
        <taxon>Eumeta</taxon>
    </lineage>
</organism>
<dbReference type="AlphaFoldDB" id="A0A4C1SNY4"/>
<proteinExistence type="predicted"/>
<name>A0A4C1SNY4_EUMVA</name>
<feature type="compositionally biased region" description="Basic residues" evidence="1">
    <location>
        <begin position="118"/>
        <end position="140"/>
    </location>
</feature>
<feature type="region of interest" description="Disordered" evidence="1">
    <location>
        <begin position="1"/>
        <end position="65"/>
    </location>
</feature>
<feature type="region of interest" description="Disordered" evidence="1">
    <location>
        <begin position="118"/>
        <end position="146"/>
    </location>
</feature>
<gene>
    <name evidence="2" type="ORF">EVAR_74740_1</name>
</gene>
<keyword evidence="3" id="KW-1185">Reference proteome</keyword>
<dbReference type="EMBL" id="BGZK01000012">
    <property type="protein sequence ID" value="GBP03943.1"/>
    <property type="molecule type" value="Genomic_DNA"/>
</dbReference>
<feature type="compositionally biased region" description="Low complexity" evidence="1">
    <location>
        <begin position="53"/>
        <end position="63"/>
    </location>
</feature>
<sequence>MKTHRATPPLPPPPARPTPHAPVPPCAPSRCIHATSYGPQIAVARRPGPPAPAAARSPRAAPALNNLPESDTLTKVVQPPSCAPPGSTAPRSFAAFTVIRIVSLRYRTGVYCCRARRGRRAPSKRRRYPRPTKHKKRMPKKSFLAKTPPFYPRRCDDAAVASSAVRGTALGRERRGAAPGCAGGVGTRALAK</sequence>
<reference evidence="2 3" key="1">
    <citation type="journal article" date="2019" name="Commun. Biol.">
        <title>The bagworm genome reveals a unique fibroin gene that provides high tensile strength.</title>
        <authorList>
            <person name="Kono N."/>
            <person name="Nakamura H."/>
            <person name="Ohtoshi R."/>
            <person name="Tomita M."/>
            <person name="Numata K."/>
            <person name="Arakawa K."/>
        </authorList>
    </citation>
    <scope>NUCLEOTIDE SEQUENCE [LARGE SCALE GENOMIC DNA]</scope>
</reference>
<evidence type="ECO:0000313" key="2">
    <source>
        <dbReference type="EMBL" id="GBP03943.1"/>
    </source>
</evidence>
<comment type="caution">
    <text evidence="2">The sequence shown here is derived from an EMBL/GenBank/DDBJ whole genome shotgun (WGS) entry which is preliminary data.</text>
</comment>
<evidence type="ECO:0000313" key="3">
    <source>
        <dbReference type="Proteomes" id="UP000299102"/>
    </source>
</evidence>
<protein>
    <submittedName>
        <fullName evidence="2">Uncharacterized protein</fullName>
    </submittedName>
</protein>
<feature type="compositionally biased region" description="Pro residues" evidence="1">
    <location>
        <begin position="8"/>
        <end position="27"/>
    </location>
</feature>
<dbReference type="Proteomes" id="UP000299102">
    <property type="component" value="Unassembled WGS sequence"/>
</dbReference>
<accession>A0A4C1SNY4</accession>